<dbReference type="GO" id="GO:0071973">
    <property type="term" value="P:bacterial-type flagellum-dependent cell motility"/>
    <property type="evidence" value="ECO:0007669"/>
    <property type="project" value="InterPro"/>
</dbReference>
<dbReference type="RefSeq" id="WP_031544058.1">
    <property type="nucleotide sequence ID" value="NZ_JANSWH010000082.1"/>
</dbReference>
<dbReference type="PANTHER" id="PTHR42792">
    <property type="entry name" value="FLAGELLIN"/>
    <property type="match status" value="1"/>
</dbReference>
<evidence type="ECO:0000313" key="2">
    <source>
        <dbReference type="EMBL" id="PHU36754.1"/>
    </source>
</evidence>
<dbReference type="EMBL" id="PDYG01000123">
    <property type="protein sequence ID" value="PHU36754.1"/>
    <property type="molecule type" value="Genomic_DNA"/>
</dbReference>
<gene>
    <name evidence="2" type="primary">flgL</name>
    <name evidence="2" type="ORF">CSX02_11310</name>
</gene>
<comment type="caution">
    <text evidence="2">The sequence shown here is derived from an EMBL/GenBank/DDBJ whole genome shotgun (WGS) entry which is preliminary data.</text>
</comment>
<protein>
    <submittedName>
        <fullName evidence="2">Flagellar hook-associated protein 3</fullName>
    </submittedName>
</protein>
<dbReference type="SUPFAM" id="SSF64518">
    <property type="entry name" value="Phase 1 flagellin"/>
    <property type="match status" value="1"/>
</dbReference>
<sequence>MRITNNMIMDNTKTNINGNKVNVDKYNTQMTTQKKISKASENPVIAIRSLRLGTSMSHITQYLDNNIKDAASWLDVTYTALNNMKDLLTDIRTQCVNGSTDTLTADDRQTILKNLEALQDQIYTEGNADYAGRTVFTGYRTTENLTFNEDAPETSYAIEQNYTFEDLKQHRFYYGDAAVPSATDVAQHKQNNTEYTENVGRETNYRVRLAYSGAELSDTNAFMIDGTEYTDITVYDDEKQWTESADFPLADDATTCIFIKSTGEMVIPKDMAEEIIENKQSMTVNYNKTGFVEGDLRPEYYFNCTLNPGKDDEVVFTLEEQEINYTISANTQLTVNTQARNVFSQDIDRDVSEMIDAVKYAIDAETKVGRIEEMMRQEQYADPESQEVLQGYLDVAKKEQDLANDNLQKLYDSYVGNFNNYLTKVNTAITNVGSMQARLSLTQNRVENQSTTVEQLKSSNEDREMSDVIIDYYAAYNAYTSSLTAASKVGEQSLLKYL</sequence>
<evidence type="ECO:0000259" key="1">
    <source>
        <dbReference type="Pfam" id="PF00669"/>
    </source>
</evidence>
<reference evidence="2 3" key="2">
    <citation type="submission" date="2017-10" db="EMBL/GenBank/DDBJ databases">
        <authorList>
            <person name="Banno H."/>
            <person name="Chua N.-H."/>
        </authorList>
    </citation>
    <scope>NUCLEOTIDE SEQUENCE [LARGE SCALE GENOMIC DNA]</scope>
    <source>
        <strain evidence="2 3">JK623</strain>
    </source>
</reference>
<dbReference type="InterPro" id="IPR013384">
    <property type="entry name" value="Flagell_FlgL"/>
</dbReference>
<dbReference type="InterPro" id="IPR001029">
    <property type="entry name" value="Flagellin_N"/>
</dbReference>
<keyword evidence="2" id="KW-0969">Cilium</keyword>
<keyword evidence="2" id="KW-0966">Cell projection</keyword>
<feature type="domain" description="Flagellin N-terminal" evidence="1">
    <location>
        <begin position="3"/>
        <end position="141"/>
    </location>
</feature>
<keyword evidence="2" id="KW-0282">Flagellum</keyword>
<dbReference type="GO" id="GO:0009424">
    <property type="term" value="C:bacterial-type flagellum hook"/>
    <property type="evidence" value="ECO:0007669"/>
    <property type="project" value="InterPro"/>
</dbReference>
<dbReference type="NCBIfam" id="TIGR02550">
    <property type="entry name" value="flagell_flgL"/>
    <property type="match status" value="1"/>
</dbReference>
<dbReference type="Proteomes" id="UP000224563">
    <property type="component" value="Unassembled WGS sequence"/>
</dbReference>
<keyword evidence="3" id="KW-1185">Reference proteome</keyword>
<proteinExistence type="predicted"/>
<reference evidence="2 3" key="1">
    <citation type="submission" date="2017-10" db="EMBL/GenBank/DDBJ databases">
        <title>Resolving the taxonomy of Roseburia spp., Eubacterium rectale and Agathobacter spp. through phylogenomic analysis.</title>
        <authorList>
            <person name="Sheridan P.O."/>
            <person name="Walker A.W."/>
            <person name="Duncan S.H."/>
            <person name="Scott K.P."/>
            <person name="Toole P.W.O."/>
            <person name="Luis P."/>
            <person name="Flint H.J."/>
        </authorList>
    </citation>
    <scope>NUCLEOTIDE SEQUENCE [LARGE SCALE GENOMIC DNA]</scope>
    <source>
        <strain evidence="2 3">JK623</strain>
    </source>
</reference>
<dbReference type="PANTHER" id="PTHR42792:SF1">
    <property type="entry name" value="FLAGELLAR HOOK-ASSOCIATED PROTEIN 3"/>
    <property type="match status" value="1"/>
</dbReference>
<name>A0A2G3E0I1_9FIRM</name>
<organism evidence="2 3">
    <name type="scientific">Agathobacter ruminis</name>
    <dbReference type="NCBI Taxonomy" id="1712665"/>
    <lineage>
        <taxon>Bacteria</taxon>
        <taxon>Bacillati</taxon>
        <taxon>Bacillota</taxon>
        <taxon>Clostridia</taxon>
        <taxon>Lachnospirales</taxon>
        <taxon>Lachnospiraceae</taxon>
        <taxon>Agathobacter</taxon>
    </lineage>
</organism>
<evidence type="ECO:0000313" key="3">
    <source>
        <dbReference type="Proteomes" id="UP000224563"/>
    </source>
</evidence>
<accession>A0A2G3E0I1</accession>
<dbReference type="InterPro" id="IPR001492">
    <property type="entry name" value="Flagellin"/>
</dbReference>
<dbReference type="Pfam" id="PF00669">
    <property type="entry name" value="Flagellin_N"/>
    <property type="match status" value="1"/>
</dbReference>
<dbReference type="GO" id="GO:0005198">
    <property type="term" value="F:structural molecule activity"/>
    <property type="evidence" value="ECO:0007669"/>
    <property type="project" value="InterPro"/>
</dbReference>
<dbReference type="AlphaFoldDB" id="A0A2G3E0I1"/>
<dbReference type="Gene3D" id="1.20.1330.10">
    <property type="entry name" value="f41 fragment of flagellin, N-terminal domain"/>
    <property type="match status" value="2"/>
</dbReference>